<sequence length="123" mass="12938">MSSDEDEETPLDPAVERVRQRLKRLILISVVTLFVGLAAVVAAVLYKVGPSRDKPALTAVAGETMVDGALPADAQLLSTALDGRTLALTYAEGAAHRVVVIDLATGKVLRRLRLDGLAPPATP</sequence>
<name>A0A840ARG3_9HYPH</name>
<proteinExistence type="predicted"/>
<evidence type="ECO:0000256" key="1">
    <source>
        <dbReference type="SAM" id="Phobius"/>
    </source>
</evidence>
<keyword evidence="2" id="KW-0645">Protease</keyword>
<protein>
    <submittedName>
        <fullName evidence="2">D-alanyl-D-alanine carboxypeptidase</fullName>
    </submittedName>
</protein>
<dbReference type="EMBL" id="JACIDS010000004">
    <property type="protein sequence ID" value="MBB3932064.1"/>
    <property type="molecule type" value="Genomic_DNA"/>
</dbReference>
<dbReference type="GO" id="GO:0004180">
    <property type="term" value="F:carboxypeptidase activity"/>
    <property type="evidence" value="ECO:0007669"/>
    <property type="project" value="UniProtKB-KW"/>
</dbReference>
<keyword evidence="2" id="KW-0378">Hydrolase</keyword>
<dbReference type="Proteomes" id="UP000553963">
    <property type="component" value="Unassembled WGS sequence"/>
</dbReference>
<accession>A0A840ARG3</accession>
<evidence type="ECO:0000313" key="3">
    <source>
        <dbReference type="Proteomes" id="UP000553963"/>
    </source>
</evidence>
<comment type="caution">
    <text evidence="2">The sequence shown here is derived from an EMBL/GenBank/DDBJ whole genome shotgun (WGS) entry which is preliminary data.</text>
</comment>
<keyword evidence="3" id="KW-1185">Reference proteome</keyword>
<dbReference type="AlphaFoldDB" id="A0A840ARG3"/>
<keyword evidence="2" id="KW-0121">Carboxypeptidase</keyword>
<evidence type="ECO:0000313" key="2">
    <source>
        <dbReference type="EMBL" id="MBB3932064.1"/>
    </source>
</evidence>
<feature type="transmembrane region" description="Helical" evidence="1">
    <location>
        <begin position="25"/>
        <end position="46"/>
    </location>
</feature>
<organism evidence="2 3">
    <name type="scientific">Kaistia hirudinis</name>
    <dbReference type="NCBI Taxonomy" id="1293440"/>
    <lineage>
        <taxon>Bacteria</taxon>
        <taxon>Pseudomonadati</taxon>
        <taxon>Pseudomonadota</taxon>
        <taxon>Alphaproteobacteria</taxon>
        <taxon>Hyphomicrobiales</taxon>
        <taxon>Kaistiaceae</taxon>
        <taxon>Kaistia</taxon>
    </lineage>
</organism>
<keyword evidence="1" id="KW-0812">Transmembrane</keyword>
<reference evidence="2 3" key="1">
    <citation type="submission" date="2020-08" db="EMBL/GenBank/DDBJ databases">
        <title>Genomic Encyclopedia of Type Strains, Phase IV (KMG-IV): sequencing the most valuable type-strain genomes for metagenomic binning, comparative biology and taxonomic classification.</title>
        <authorList>
            <person name="Goeker M."/>
        </authorList>
    </citation>
    <scope>NUCLEOTIDE SEQUENCE [LARGE SCALE GENOMIC DNA]</scope>
    <source>
        <strain evidence="2 3">DSM 25966</strain>
    </source>
</reference>
<keyword evidence="1" id="KW-1133">Transmembrane helix</keyword>
<gene>
    <name evidence="2" type="ORF">GGR25_003122</name>
</gene>
<keyword evidence="1" id="KW-0472">Membrane</keyword>